<keyword evidence="2" id="KW-1185">Reference proteome</keyword>
<organism evidence="1 2">
    <name type="scientific">Xylaria grammica</name>
    <dbReference type="NCBI Taxonomy" id="363999"/>
    <lineage>
        <taxon>Eukaryota</taxon>
        <taxon>Fungi</taxon>
        <taxon>Dikarya</taxon>
        <taxon>Ascomycota</taxon>
        <taxon>Pezizomycotina</taxon>
        <taxon>Sordariomycetes</taxon>
        <taxon>Xylariomycetidae</taxon>
        <taxon>Xylariales</taxon>
        <taxon>Xylariaceae</taxon>
        <taxon>Xylaria</taxon>
    </lineage>
</organism>
<gene>
    <name evidence="1" type="ORF">EKO27_g4928</name>
</gene>
<sequence length="139" mass="15474">MESVYPGPSSSTNSVIELGLRIHQCLCGTAARDKRCWFRNVYGFRRSLDGELEHDTLERPVALALLKGAAYAMPSARLILYTLLRSSAEQPQGGREVPENPDAKTFVKAAWGEKVADEYVKWPWSTRWMGTALSGVKSI</sequence>
<reference evidence="1 2" key="1">
    <citation type="submission" date="2018-12" db="EMBL/GenBank/DDBJ databases">
        <title>Draft genome sequence of Xylaria grammica IHI A82.</title>
        <authorList>
            <person name="Buettner E."/>
            <person name="Kellner H."/>
        </authorList>
    </citation>
    <scope>NUCLEOTIDE SEQUENCE [LARGE SCALE GENOMIC DNA]</scope>
    <source>
        <strain evidence="1 2">IHI A82</strain>
    </source>
</reference>
<name>A0A439D717_9PEZI</name>
<dbReference type="Proteomes" id="UP000286045">
    <property type="component" value="Unassembled WGS sequence"/>
</dbReference>
<evidence type="ECO:0000313" key="1">
    <source>
        <dbReference type="EMBL" id="RWA10190.1"/>
    </source>
</evidence>
<dbReference type="AlphaFoldDB" id="A0A439D717"/>
<comment type="caution">
    <text evidence="1">The sequence shown here is derived from an EMBL/GenBank/DDBJ whole genome shotgun (WGS) entry which is preliminary data.</text>
</comment>
<dbReference type="EMBL" id="RYZI01000124">
    <property type="protein sequence ID" value="RWA10190.1"/>
    <property type="molecule type" value="Genomic_DNA"/>
</dbReference>
<evidence type="ECO:0000313" key="2">
    <source>
        <dbReference type="Proteomes" id="UP000286045"/>
    </source>
</evidence>
<protein>
    <submittedName>
        <fullName evidence="1">Uncharacterized protein</fullName>
    </submittedName>
</protein>
<proteinExistence type="predicted"/>
<accession>A0A439D717</accession>